<comment type="caution">
    <text evidence="1">The sequence shown here is derived from an EMBL/GenBank/DDBJ whole genome shotgun (WGS) entry which is preliminary data.</text>
</comment>
<proteinExistence type="predicted"/>
<accession>A0A8J3TL74</accession>
<evidence type="ECO:0000313" key="2">
    <source>
        <dbReference type="Proteomes" id="UP000650628"/>
    </source>
</evidence>
<dbReference type="Proteomes" id="UP000650628">
    <property type="component" value="Unassembled WGS sequence"/>
</dbReference>
<gene>
    <name evidence="1" type="ORF">Pmi06nite_25650</name>
</gene>
<sequence>MPGRHGTGSHWVITRRSSSARLGHPYLFGNIPLCLDRGGSVTVTRVGFGENLGDLNVDAFTLRSFHRPFDNDGVNLGEPIGLEGRALSVKHDVSQACQPEDSSRMEFAELVLQVSRRTQKTAFGRGIVVTYLSDGVERRLGISLGIGLCAPADAPIESVCD</sequence>
<dbReference type="EMBL" id="BOOO01000013">
    <property type="protein sequence ID" value="GII29123.1"/>
    <property type="molecule type" value="Genomic_DNA"/>
</dbReference>
<protein>
    <submittedName>
        <fullName evidence="1">Uncharacterized protein</fullName>
    </submittedName>
</protein>
<name>A0A8J3TL74_9ACTN</name>
<organism evidence="1 2">
    <name type="scientific">Planotetraspora mira</name>
    <dbReference type="NCBI Taxonomy" id="58121"/>
    <lineage>
        <taxon>Bacteria</taxon>
        <taxon>Bacillati</taxon>
        <taxon>Actinomycetota</taxon>
        <taxon>Actinomycetes</taxon>
        <taxon>Streptosporangiales</taxon>
        <taxon>Streptosporangiaceae</taxon>
        <taxon>Planotetraspora</taxon>
    </lineage>
</organism>
<keyword evidence="2" id="KW-1185">Reference proteome</keyword>
<reference evidence="1 2" key="1">
    <citation type="submission" date="2021-01" db="EMBL/GenBank/DDBJ databases">
        <title>Whole genome shotgun sequence of Planotetraspora mira NBRC 15435.</title>
        <authorList>
            <person name="Komaki H."/>
            <person name="Tamura T."/>
        </authorList>
    </citation>
    <scope>NUCLEOTIDE SEQUENCE [LARGE SCALE GENOMIC DNA]</scope>
    <source>
        <strain evidence="1 2">NBRC 15435</strain>
    </source>
</reference>
<dbReference type="AlphaFoldDB" id="A0A8J3TL74"/>
<evidence type="ECO:0000313" key="1">
    <source>
        <dbReference type="EMBL" id="GII29123.1"/>
    </source>
</evidence>